<accession>A0ABQ8JJQ6</accession>
<evidence type="ECO:0000256" key="1">
    <source>
        <dbReference type="ARBA" id="ARBA00006721"/>
    </source>
</evidence>
<protein>
    <recommendedName>
        <fullName evidence="5">Glycosyl transferase family 25 domain-containing protein</fullName>
    </recommendedName>
</protein>
<dbReference type="EMBL" id="NJHN03000035">
    <property type="protein sequence ID" value="KAH9422840.1"/>
    <property type="molecule type" value="Genomic_DNA"/>
</dbReference>
<reference evidence="6 7" key="1">
    <citation type="journal article" date="2018" name="J. Allergy Clin. Immunol.">
        <title>High-quality assembly of Dermatophagoides pteronyssinus genome and transcriptome reveals a wide range of novel allergens.</title>
        <authorList>
            <person name="Liu X.Y."/>
            <person name="Yang K.Y."/>
            <person name="Wang M.Q."/>
            <person name="Kwok J.S."/>
            <person name="Zeng X."/>
            <person name="Yang Z."/>
            <person name="Xiao X.J."/>
            <person name="Lau C.P."/>
            <person name="Li Y."/>
            <person name="Huang Z.M."/>
            <person name="Ba J.G."/>
            <person name="Yim A.K."/>
            <person name="Ouyang C.Y."/>
            <person name="Ngai S.M."/>
            <person name="Chan T.F."/>
            <person name="Leung E.L."/>
            <person name="Liu L."/>
            <person name="Liu Z.G."/>
            <person name="Tsui S.K."/>
        </authorList>
    </citation>
    <scope>NUCLEOTIDE SEQUENCE [LARGE SCALE GENOMIC DNA]</scope>
    <source>
        <strain evidence="6">Derp</strain>
    </source>
</reference>
<organism evidence="6 7">
    <name type="scientific">Dermatophagoides pteronyssinus</name>
    <name type="common">European house dust mite</name>
    <dbReference type="NCBI Taxonomy" id="6956"/>
    <lineage>
        <taxon>Eukaryota</taxon>
        <taxon>Metazoa</taxon>
        <taxon>Ecdysozoa</taxon>
        <taxon>Arthropoda</taxon>
        <taxon>Chelicerata</taxon>
        <taxon>Arachnida</taxon>
        <taxon>Acari</taxon>
        <taxon>Acariformes</taxon>
        <taxon>Sarcoptiformes</taxon>
        <taxon>Astigmata</taxon>
        <taxon>Psoroptidia</taxon>
        <taxon>Analgoidea</taxon>
        <taxon>Pyroglyphidae</taxon>
        <taxon>Dermatophagoidinae</taxon>
        <taxon>Dermatophagoides</taxon>
    </lineage>
</organism>
<dbReference type="InterPro" id="IPR002654">
    <property type="entry name" value="Glyco_trans_25"/>
</dbReference>
<keyword evidence="3" id="KW-0808">Transferase</keyword>
<evidence type="ECO:0000313" key="7">
    <source>
        <dbReference type="Proteomes" id="UP000887458"/>
    </source>
</evidence>
<dbReference type="PANTHER" id="PTHR10730">
    <property type="entry name" value="PROCOLLAGEN-LYSINE,2-OXOGLUTARATE 5-DIOXYGENASE/GLYCOSYLTRANSFERASE 25 FAMILY MEMBER"/>
    <property type="match status" value="1"/>
</dbReference>
<feature type="domain" description="Glycosyl transferase family 25" evidence="5">
    <location>
        <begin position="371"/>
        <end position="552"/>
    </location>
</feature>
<dbReference type="Pfam" id="PF01755">
    <property type="entry name" value="Glyco_transf_25"/>
    <property type="match status" value="1"/>
</dbReference>
<keyword evidence="4" id="KW-0732">Signal</keyword>
<dbReference type="PANTHER" id="PTHR10730:SF53">
    <property type="entry name" value="GLYCOSYLTRANSFERASE 25 FAMILY MEMBER"/>
    <property type="match status" value="1"/>
</dbReference>
<dbReference type="Proteomes" id="UP000887458">
    <property type="component" value="Unassembled WGS sequence"/>
</dbReference>
<evidence type="ECO:0000256" key="2">
    <source>
        <dbReference type="ARBA" id="ARBA00022676"/>
    </source>
</evidence>
<dbReference type="Gene3D" id="3.90.550.10">
    <property type="entry name" value="Spore Coat Polysaccharide Biosynthesis Protein SpsA, Chain A"/>
    <property type="match status" value="1"/>
</dbReference>
<keyword evidence="7" id="KW-1185">Reference proteome</keyword>
<dbReference type="CDD" id="cd06532">
    <property type="entry name" value="Glyco_transf_25"/>
    <property type="match status" value="1"/>
</dbReference>
<name>A0ABQ8JJQ6_DERPT</name>
<dbReference type="InterPro" id="IPR050757">
    <property type="entry name" value="Collagen_mod_GT25"/>
</dbReference>
<proteinExistence type="inferred from homology"/>
<evidence type="ECO:0000256" key="3">
    <source>
        <dbReference type="ARBA" id="ARBA00022679"/>
    </source>
</evidence>
<feature type="signal peptide" evidence="4">
    <location>
        <begin position="1"/>
        <end position="25"/>
    </location>
</feature>
<comment type="similarity">
    <text evidence="1">Belongs to the glycosyltransferase 25 family.</text>
</comment>
<evidence type="ECO:0000259" key="5">
    <source>
        <dbReference type="Pfam" id="PF01755"/>
    </source>
</evidence>
<reference evidence="6 7" key="2">
    <citation type="journal article" date="2022" name="Mol. Biol. Evol.">
        <title>Comparative Genomics Reveals Insights into the Divergent Evolution of Astigmatic Mites and Household Pest Adaptations.</title>
        <authorList>
            <person name="Xiong Q."/>
            <person name="Wan A.T."/>
            <person name="Liu X."/>
            <person name="Fung C.S."/>
            <person name="Xiao X."/>
            <person name="Malainual N."/>
            <person name="Hou J."/>
            <person name="Wang L."/>
            <person name="Wang M."/>
            <person name="Yang K.Y."/>
            <person name="Cui Y."/>
            <person name="Leung E.L."/>
            <person name="Nong W."/>
            <person name="Shin S.K."/>
            <person name="Au S.W."/>
            <person name="Jeong K.Y."/>
            <person name="Chew F.T."/>
            <person name="Hui J.H."/>
            <person name="Leung T.F."/>
            <person name="Tungtrongchitr A."/>
            <person name="Zhong N."/>
            <person name="Liu Z."/>
            <person name="Tsui S.K."/>
        </authorList>
    </citation>
    <scope>NUCLEOTIDE SEQUENCE [LARGE SCALE GENOMIC DNA]</scope>
    <source>
        <strain evidence="6">Derp</strain>
    </source>
</reference>
<comment type="caution">
    <text evidence="6">The sequence shown here is derived from an EMBL/GenBank/DDBJ whole genome shotgun (WGS) entry which is preliminary data.</text>
</comment>
<evidence type="ECO:0000256" key="4">
    <source>
        <dbReference type="SAM" id="SignalP"/>
    </source>
</evidence>
<keyword evidence="2" id="KW-0328">Glycosyltransferase</keyword>
<feature type="chain" id="PRO_5045631847" description="Glycosyl transferase family 25 domain-containing protein" evidence="4">
    <location>
        <begin position="26"/>
        <end position="660"/>
    </location>
</feature>
<gene>
    <name evidence="6" type="ORF">DERP_008103</name>
</gene>
<sequence length="660" mass="78102">MFVVNRICRLSLLITVLNQFELISSYHETSTTTNEYLLPTIQIVLLIHPYNKAQFLPHCLGSIESQKYTKSRIRIKLITERIFYDESNDPLYREPDDIDAILDEHIRLNEQTIRMLKRWLRENEDVYNDIELSIVNIRLTMDSLNSVTYWNKDHYSRLIDYKNFELYQSFLIWADWLIFLDADVILTNPMVFRNITSSDQVVIAPMLKSFNTYSNFWAGMDDTGYYIRSDDYLPILERKQPGKFSVPMVYSCVFINLRRTASRLLTFDPLEIQQLIDEQQISSWKIPYDDIIAFAKSATLNGIELYVDNSEIWGWLPLPIIENKYSYELTRQNLIDLELESLIEGPSFPISSSLEQYVERRENFDTLGVDQIFVVNLARRPERRKRMEQCLNLLGIRAKFKMATDGKELSEEFLRKHGIRALDGYVDPYHKRPITFGEIGCFLSHFRIWEEAHRENYSKIIVLEDDVRFDWNFRSQWLQILDRFEKLSNEYDFLYLGRKLNDGEYDKEEIIDDLFVRPRYSYWTIGYLLTRNGIEKLLRSNPTNRMIPVDEFLPIMYGSHINETLTKMFHIKNEEKLNALSLRHLIVSPTHYVGDPLYVSDTEQSDKVDITDSNNDEKGSLQIVVDFDERKLNNHDKHGRWNIQPPPSDDAVKNIQHLDL</sequence>
<evidence type="ECO:0000313" key="6">
    <source>
        <dbReference type="EMBL" id="KAH9422840.1"/>
    </source>
</evidence>
<dbReference type="InterPro" id="IPR029044">
    <property type="entry name" value="Nucleotide-diphossugar_trans"/>
</dbReference>